<evidence type="ECO:0000313" key="12">
    <source>
        <dbReference type="EMBL" id="OGD63728.1"/>
    </source>
</evidence>
<dbReference type="SUPFAM" id="SSF51344">
    <property type="entry name" value="Epsilon subunit of F1F0-ATP synthase N-terminal domain"/>
    <property type="match status" value="1"/>
</dbReference>
<sequence length="146" mass="16103">MPQNSYLQVSIISPGGKVYETTEAKVVTAPSAAGEVSILPKHAPLFTKLNPGEITVKEEKDAHIFAVFGGSMDVNPDSQVTVLADFAQRSEKIDVDTAQKAKAEAERLMQHKEKYSKDEFARIELTLKQALFAIKIAEKSKRKKTI</sequence>
<dbReference type="Gene3D" id="2.60.15.10">
    <property type="entry name" value="F0F1 ATP synthase delta/epsilon subunit, N-terminal"/>
    <property type="match status" value="1"/>
</dbReference>
<dbReference type="PANTHER" id="PTHR13822:SF10">
    <property type="entry name" value="ATP SYNTHASE EPSILON CHAIN, CHLOROPLASTIC"/>
    <property type="match status" value="1"/>
</dbReference>
<keyword evidence="8" id="KW-1003">Cell membrane</keyword>
<keyword evidence="5 8" id="KW-0472">Membrane</keyword>
<keyword evidence="6 8" id="KW-0139">CF(1)</keyword>
<comment type="subunit">
    <text evidence="8 9">F-type ATPases have 2 components, CF(1) - the catalytic core - and CF(0) - the membrane proton channel. CF(1) has five subunits: alpha(3), beta(3), gamma(1), delta(1), epsilon(1). CF(0) has three main subunits: a, b and c.</text>
</comment>
<comment type="subcellular location">
    <subcellularLocation>
        <location evidence="8">Cell membrane</location>
        <topology evidence="8">Peripheral membrane protein</topology>
    </subcellularLocation>
    <subcellularLocation>
        <location evidence="1">Endomembrane system</location>
        <topology evidence="1">Peripheral membrane protein</topology>
    </subcellularLocation>
</comment>
<comment type="similarity">
    <text evidence="2 8 9">Belongs to the ATPase epsilon chain family.</text>
</comment>
<dbReference type="InterPro" id="IPR020546">
    <property type="entry name" value="ATP_synth_F1_dsu/esu_N"/>
</dbReference>
<dbReference type="GO" id="GO:0045259">
    <property type="term" value="C:proton-transporting ATP synthase complex"/>
    <property type="evidence" value="ECO:0007669"/>
    <property type="project" value="UniProtKB-KW"/>
</dbReference>
<evidence type="ECO:0000256" key="1">
    <source>
        <dbReference type="ARBA" id="ARBA00004184"/>
    </source>
</evidence>
<evidence type="ECO:0000256" key="4">
    <source>
        <dbReference type="ARBA" id="ARBA00023065"/>
    </source>
</evidence>
<keyword evidence="3 8" id="KW-0813">Transport</keyword>
<dbReference type="PANTHER" id="PTHR13822">
    <property type="entry name" value="ATP SYNTHASE DELTA/EPSILON CHAIN"/>
    <property type="match status" value="1"/>
</dbReference>
<evidence type="ECO:0000256" key="7">
    <source>
        <dbReference type="ARBA" id="ARBA00023310"/>
    </source>
</evidence>
<keyword evidence="8" id="KW-0375">Hydrogen ion transport</keyword>
<keyword evidence="7 8" id="KW-0066">ATP synthesis</keyword>
<evidence type="ECO:0000259" key="10">
    <source>
        <dbReference type="Pfam" id="PF00401"/>
    </source>
</evidence>
<protein>
    <recommendedName>
        <fullName evidence="8">ATP synthase epsilon chain</fullName>
    </recommendedName>
    <alternativeName>
        <fullName evidence="8">ATP synthase F1 sector epsilon subunit</fullName>
    </alternativeName>
    <alternativeName>
        <fullName evidence="8">F-ATPase epsilon subunit</fullName>
    </alternativeName>
</protein>
<dbReference type="GO" id="GO:0005886">
    <property type="term" value="C:plasma membrane"/>
    <property type="evidence" value="ECO:0007669"/>
    <property type="project" value="UniProtKB-SubCell"/>
</dbReference>
<dbReference type="InterPro" id="IPR020547">
    <property type="entry name" value="ATP_synth_F1_esu_C"/>
</dbReference>
<dbReference type="GO" id="GO:0012505">
    <property type="term" value="C:endomembrane system"/>
    <property type="evidence" value="ECO:0007669"/>
    <property type="project" value="UniProtKB-SubCell"/>
</dbReference>
<dbReference type="CDD" id="cd12152">
    <property type="entry name" value="F1-ATPase_delta"/>
    <property type="match status" value="1"/>
</dbReference>
<keyword evidence="4 8" id="KW-0406">Ion transport</keyword>
<evidence type="ECO:0000313" key="13">
    <source>
        <dbReference type="Proteomes" id="UP000177006"/>
    </source>
</evidence>
<evidence type="ECO:0000256" key="6">
    <source>
        <dbReference type="ARBA" id="ARBA00023196"/>
    </source>
</evidence>
<feature type="domain" description="ATP synthase epsilon subunit C-terminal" evidence="10">
    <location>
        <begin position="91"/>
        <end position="137"/>
    </location>
</feature>
<comment type="function">
    <text evidence="8">Produces ATP from ADP in the presence of a proton gradient across the membrane.</text>
</comment>
<dbReference type="EMBL" id="MEZK01000005">
    <property type="protein sequence ID" value="OGD63728.1"/>
    <property type="molecule type" value="Genomic_DNA"/>
</dbReference>
<comment type="caution">
    <text evidence="12">The sequence shown here is derived from an EMBL/GenBank/DDBJ whole genome shotgun (WGS) entry which is preliminary data.</text>
</comment>
<evidence type="ECO:0000259" key="11">
    <source>
        <dbReference type="Pfam" id="PF02823"/>
    </source>
</evidence>
<dbReference type="NCBIfam" id="TIGR01216">
    <property type="entry name" value="ATP_synt_epsi"/>
    <property type="match status" value="1"/>
</dbReference>
<gene>
    <name evidence="8" type="primary">atpC</name>
    <name evidence="12" type="ORF">A2160_03555</name>
</gene>
<dbReference type="Pfam" id="PF00401">
    <property type="entry name" value="ATP-synt_DE"/>
    <property type="match status" value="1"/>
</dbReference>
<accession>A0A1F5E8M1</accession>
<dbReference type="AlphaFoldDB" id="A0A1F5E8M1"/>
<evidence type="ECO:0000256" key="2">
    <source>
        <dbReference type="ARBA" id="ARBA00005712"/>
    </source>
</evidence>
<dbReference type="GO" id="GO:0046933">
    <property type="term" value="F:proton-transporting ATP synthase activity, rotational mechanism"/>
    <property type="evidence" value="ECO:0007669"/>
    <property type="project" value="UniProtKB-UniRule"/>
</dbReference>
<dbReference type="Pfam" id="PF02823">
    <property type="entry name" value="ATP-synt_DE_N"/>
    <property type="match status" value="1"/>
</dbReference>
<dbReference type="STRING" id="1797457.A2160_03555"/>
<dbReference type="InterPro" id="IPR001469">
    <property type="entry name" value="ATP_synth_F1_dsu/esu"/>
</dbReference>
<evidence type="ECO:0000256" key="5">
    <source>
        <dbReference type="ARBA" id="ARBA00023136"/>
    </source>
</evidence>
<dbReference type="GO" id="GO:0005524">
    <property type="term" value="F:ATP binding"/>
    <property type="evidence" value="ECO:0007669"/>
    <property type="project" value="UniProtKB-UniRule"/>
</dbReference>
<proteinExistence type="inferred from homology"/>
<dbReference type="InterPro" id="IPR036771">
    <property type="entry name" value="ATPsynth_dsu/esu_N"/>
</dbReference>
<name>A0A1F5E8M1_9BACT</name>
<dbReference type="Proteomes" id="UP000177006">
    <property type="component" value="Unassembled WGS sequence"/>
</dbReference>
<reference evidence="12 13" key="1">
    <citation type="journal article" date="2016" name="Nat. Commun.">
        <title>Thousands of microbial genomes shed light on interconnected biogeochemical processes in an aquifer system.</title>
        <authorList>
            <person name="Anantharaman K."/>
            <person name="Brown C.T."/>
            <person name="Hug L.A."/>
            <person name="Sharon I."/>
            <person name="Castelle C.J."/>
            <person name="Probst A.J."/>
            <person name="Thomas B.C."/>
            <person name="Singh A."/>
            <person name="Wilkins M.J."/>
            <person name="Karaoz U."/>
            <person name="Brodie E.L."/>
            <person name="Williams K.H."/>
            <person name="Hubbard S.S."/>
            <person name="Banfield J.F."/>
        </authorList>
    </citation>
    <scope>NUCLEOTIDE SEQUENCE [LARGE SCALE GENOMIC DNA]</scope>
</reference>
<feature type="domain" description="ATP synthase F1 complex delta/epsilon subunit N-terminal" evidence="11">
    <location>
        <begin position="7"/>
        <end position="87"/>
    </location>
</feature>
<dbReference type="HAMAP" id="MF_00530">
    <property type="entry name" value="ATP_synth_epsil_bac"/>
    <property type="match status" value="1"/>
</dbReference>
<evidence type="ECO:0000256" key="3">
    <source>
        <dbReference type="ARBA" id="ARBA00022448"/>
    </source>
</evidence>
<evidence type="ECO:0000256" key="9">
    <source>
        <dbReference type="RuleBase" id="RU003656"/>
    </source>
</evidence>
<organism evidence="12 13">
    <name type="scientific">Candidatus Beckwithbacteria bacterium RBG_13_42_9</name>
    <dbReference type="NCBI Taxonomy" id="1797457"/>
    <lineage>
        <taxon>Bacteria</taxon>
        <taxon>Candidatus Beckwithiibacteriota</taxon>
    </lineage>
</organism>
<evidence type="ECO:0000256" key="8">
    <source>
        <dbReference type="HAMAP-Rule" id="MF_00530"/>
    </source>
</evidence>